<evidence type="ECO:0000256" key="1">
    <source>
        <dbReference type="ARBA" id="ARBA00022801"/>
    </source>
</evidence>
<dbReference type="SUPFAM" id="SSF51338">
    <property type="entry name" value="Composite domain of metallo-dependent hydrolases"/>
    <property type="match status" value="1"/>
</dbReference>
<sequence length="458" mass="49038">MVNQTADTILRNVHLVTFDRDDTIIADGALAIRDGVIVDRGTTGEITGRWDAAQRIDGRGMIAIPGLTDAHFHTAQTLMRGMITTLGRTRKLRVPTWREYYLPFEAQLTPEDVELSGDLAYATMLRSGTTQMLEAGGPHPEAMARAAERTGIRATVAVSTMDGGSRIPASMIMTTEQAIARNVEVADALPRIVDGRLARVHGGMSLRQVITCSTELVTAVHAEARARGVKVHTHLLEGTYEIDFCLEQFGRRPIEHLVDIGVFDSTLHGAHSVLTSDVEIDLYARHAASACHCAKGNYAIGSAPALRMWRRGVDIGIGSDGVANLGTLDIFRIAMLARVGQQLIEGTPNHNRNAVSAEEPLAMAVTGGARAAGFGHDLGALETGRRADVVLVSMDGPDAAGYTSPEAFLYECASGRDVTTVLVDGDVVVKDGEVVGVDFDEVRARAAARQQQLVDAIA</sequence>
<dbReference type="AlphaFoldDB" id="A0A7D8AKX9"/>
<evidence type="ECO:0000313" key="4">
    <source>
        <dbReference type="Proteomes" id="UP000515708"/>
    </source>
</evidence>
<organism evidence="3 4">
    <name type="scientific">Microbacterium esteraromaticum</name>
    <dbReference type="NCBI Taxonomy" id="57043"/>
    <lineage>
        <taxon>Bacteria</taxon>
        <taxon>Bacillati</taxon>
        <taxon>Actinomycetota</taxon>
        <taxon>Actinomycetes</taxon>
        <taxon>Micrococcales</taxon>
        <taxon>Microbacteriaceae</taxon>
        <taxon>Microbacterium</taxon>
    </lineage>
</organism>
<gene>
    <name evidence="3" type="ORF">FVO59_07040</name>
</gene>
<evidence type="ECO:0000313" key="3">
    <source>
        <dbReference type="EMBL" id="QMU97007.1"/>
    </source>
</evidence>
<evidence type="ECO:0000259" key="2">
    <source>
        <dbReference type="Pfam" id="PF01979"/>
    </source>
</evidence>
<dbReference type="EMBL" id="CP043732">
    <property type="protein sequence ID" value="QMU97007.1"/>
    <property type="molecule type" value="Genomic_DNA"/>
</dbReference>
<dbReference type="Gene3D" id="2.30.40.10">
    <property type="entry name" value="Urease, subunit C, domain 1"/>
    <property type="match status" value="1"/>
</dbReference>
<dbReference type="Pfam" id="PF01979">
    <property type="entry name" value="Amidohydro_1"/>
    <property type="match status" value="1"/>
</dbReference>
<dbReference type="RefSeq" id="WP_182256051.1">
    <property type="nucleotide sequence ID" value="NZ_CP043732.1"/>
</dbReference>
<name>A0A7D8AKX9_9MICO</name>
<dbReference type="InterPro" id="IPR006680">
    <property type="entry name" value="Amidohydro-rel"/>
</dbReference>
<dbReference type="PANTHER" id="PTHR43794">
    <property type="entry name" value="AMINOHYDROLASE SSNA-RELATED"/>
    <property type="match status" value="1"/>
</dbReference>
<dbReference type="InterPro" id="IPR011059">
    <property type="entry name" value="Metal-dep_hydrolase_composite"/>
</dbReference>
<dbReference type="Gene3D" id="3.20.20.140">
    <property type="entry name" value="Metal-dependent hydrolases"/>
    <property type="match status" value="1"/>
</dbReference>
<proteinExistence type="predicted"/>
<protein>
    <submittedName>
        <fullName evidence="3">Amidohydrolase family protein</fullName>
    </submittedName>
</protein>
<dbReference type="InterPro" id="IPR050287">
    <property type="entry name" value="MTA/SAH_deaminase"/>
</dbReference>
<keyword evidence="1 3" id="KW-0378">Hydrolase</keyword>
<dbReference type="GO" id="GO:0016810">
    <property type="term" value="F:hydrolase activity, acting on carbon-nitrogen (but not peptide) bonds"/>
    <property type="evidence" value="ECO:0007669"/>
    <property type="project" value="InterPro"/>
</dbReference>
<feature type="domain" description="Amidohydrolase-related" evidence="2">
    <location>
        <begin position="62"/>
        <end position="428"/>
    </location>
</feature>
<dbReference type="PANTHER" id="PTHR43794:SF11">
    <property type="entry name" value="AMIDOHYDROLASE-RELATED DOMAIN-CONTAINING PROTEIN"/>
    <property type="match status" value="1"/>
</dbReference>
<accession>A0A7D8AKX9</accession>
<reference evidence="3 4" key="1">
    <citation type="journal article" date="2020" name="Front. Microbiol.">
        <title>Design of Bacterial Strain-Specific qPCR Assays Using NGS Data and Publicly Available Resources and Its Application to Track Biocontrol Strains.</title>
        <authorList>
            <person name="Hernandez I."/>
            <person name="Sant C."/>
            <person name="Martinez R."/>
            <person name="Fernandez C."/>
        </authorList>
    </citation>
    <scope>NUCLEOTIDE SEQUENCE [LARGE SCALE GENOMIC DNA]</scope>
    <source>
        <strain evidence="3 4">B24</strain>
    </source>
</reference>
<dbReference type="SUPFAM" id="SSF51556">
    <property type="entry name" value="Metallo-dependent hydrolases"/>
    <property type="match status" value="1"/>
</dbReference>
<dbReference type="InterPro" id="IPR032466">
    <property type="entry name" value="Metal_Hydrolase"/>
</dbReference>
<dbReference type="Proteomes" id="UP000515708">
    <property type="component" value="Chromosome"/>
</dbReference>